<dbReference type="Proteomes" id="UP001321473">
    <property type="component" value="Unassembled WGS sequence"/>
</dbReference>
<organism evidence="1 2">
    <name type="scientific">Amblyomma americanum</name>
    <name type="common">Lone star tick</name>
    <dbReference type="NCBI Taxonomy" id="6943"/>
    <lineage>
        <taxon>Eukaryota</taxon>
        <taxon>Metazoa</taxon>
        <taxon>Ecdysozoa</taxon>
        <taxon>Arthropoda</taxon>
        <taxon>Chelicerata</taxon>
        <taxon>Arachnida</taxon>
        <taxon>Acari</taxon>
        <taxon>Parasitiformes</taxon>
        <taxon>Ixodida</taxon>
        <taxon>Ixodoidea</taxon>
        <taxon>Ixodidae</taxon>
        <taxon>Amblyomminae</taxon>
        <taxon>Amblyomma</taxon>
    </lineage>
</organism>
<reference evidence="1 2" key="1">
    <citation type="journal article" date="2023" name="Arcadia Sci">
        <title>De novo assembly of a long-read Amblyomma americanum tick genome.</title>
        <authorList>
            <person name="Chou S."/>
            <person name="Poskanzer K.E."/>
            <person name="Rollins M."/>
            <person name="Thuy-Boun P.S."/>
        </authorList>
    </citation>
    <scope>NUCLEOTIDE SEQUENCE [LARGE SCALE GENOMIC DNA]</scope>
    <source>
        <strain evidence="1">F_SG_1</strain>
        <tissue evidence="1">Salivary glands</tissue>
    </source>
</reference>
<proteinExistence type="predicted"/>
<name>A0AAQ4D3A1_AMBAM</name>
<gene>
    <name evidence="1" type="ORF">V5799_000358</name>
</gene>
<protein>
    <submittedName>
        <fullName evidence="1">Uncharacterized protein</fullName>
    </submittedName>
</protein>
<dbReference type="EMBL" id="JARKHS020035765">
    <property type="protein sequence ID" value="KAK8756941.1"/>
    <property type="molecule type" value="Genomic_DNA"/>
</dbReference>
<comment type="caution">
    <text evidence="1">The sequence shown here is derived from an EMBL/GenBank/DDBJ whole genome shotgun (WGS) entry which is preliminary data.</text>
</comment>
<evidence type="ECO:0000313" key="1">
    <source>
        <dbReference type="EMBL" id="KAK8756941.1"/>
    </source>
</evidence>
<dbReference type="AlphaFoldDB" id="A0AAQ4D3A1"/>
<keyword evidence="2" id="KW-1185">Reference proteome</keyword>
<accession>A0AAQ4D3A1</accession>
<evidence type="ECO:0000313" key="2">
    <source>
        <dbReference type="Proteomes" id="UP001321473"/>
    </source>
</evidence>
<sequence length="99" mass="10396">MASSKEGGCLSRLVASAVFRNVYNAPKSPEKFALWKSAMDSLGIGSSDDSCKARRTSARALTAFSTSSSVIPEMTGRLAASFWISSKIVAARDGSESAL</sequence>